<keyword evidence="2 5" id="KW-0812">Transmembrane</keyword>
<dbReference type="PANTHER" id="PTHR23528">
    <property type="match status" value="1"/>
</dbReference>
<evidence type="ECO:0000256" key="2">
    <source>
        <dbReference type="ARBA" id="ARBA00022692"/>
    </source>
</evidence>
<evidence type="ECO:0000256" key="5">
    <source>
        <dbReference type="SAM" id="Phobius"/>
    </source>
</evidence>
<evidence type="ECO:0000313" key="7">
    <source>
        <dbReference type="EMBL" id="KJL27318.1"/>
    </source>
</evidence>
<feature type="transmembrane region" description="Helical" evidence="5">
    <location>
        <begin position="350"/>
        <end position="376"/>
    </location>
</feature>
<dbReference type="PATRIC" id="fig|104336.4.peg.59"/>
<dbReference type="GO" id="GO:0022857">
    <property type="term" value="F:transmembrane transporter activity"/>
    <property type="evidence" value="ECO:0007669"/>
    <property type="project" value="InterPro"/>
</dbReference>
<proteinExistence type="predicted"/>
<dbReference type="InterPro" id="IPR005829">
    <property type="entry name" value="Sugar_transporter_CS"/>
</dbReference>
<evidence type="ECO:0000259" key="6">
    <source>
        <dbReference type="PROSITE" id="PS50850"/>
    </source>
</evidence>
<feature type="transmembrane region" description="Helical" evidence="5">
    <location>
        <begin position="117"/>
        <end position="135"/>
    </location>
</feature>
<organism evidence="7 8">
    <name type="scientific">Microbacterium foliorum</name>
    <dbReference type="NCBI Taxonomy" id="104336"/>
    <lineage>
        <taxon>Bacteria</taxon>
        <taxon>Bacillati</taxon>
        <taxon>Actinomycetota</taxon>
        <taxon>Actinomycetes</taxon>
        <taxon>Micrococcales</taxon>
        <taxon>Microbacteriaceae</taxon>
        <taxon>Microbacterium</taxon>
    </lineage>
</organism>
<keyword evidence="3 5" id="KW-1133">Transmembrane helix</keyword>
<dbReference type="Proteomes" id="UP000033572">
    <property type="component" value="Unassembled WGS sequence"/>
</dbReference>
<dbReference type="RefSeq" id="WP_045252522.1">
    <property type="nucleotide sequence ID" value="NZ_CAKKLS010000065.1"/>
</dbReference>
<dbReference type="InterPro" id="IPR020846">
    <property type="entry name" value="MFS_dom"/>
</dbReference>
<dbReference type="Gene3D" id="1.20.1250.20">
    <property type="entry name" value="MFS general substrate transporter like domains"/>
    <property type="match status" value="1"/>
</dbReference>
<feature type="transmembrane region" description="Helical" evidence="5">
    <location>
        <begin position="259"/>
        <end position="279"/>
    </location>
</feature>
<comment type="caution">
    <text evidence="7">The sequence shown here is derived from an EMBL/GenBank/DDBJ whole genome shotgun (WGS) entry which is preliminary data.</text>
</comment>
<reference evidence="7 8" key="1">
    <citation type="submission" date="2015-02" db="EMBL/GenBank/DDBJ databases">
        <title>Draft genome sequences of ten Microbacterium spp. with emphasis on heavy metal contaminated environments.</title>
        <authorList>
            <person name="Corretto E."/>
        </authorList>
    </citation>
    <scope>NUCLEOTIDE SEQUENCE [LARGE SCALE GENOMIC DNA]</scope>
    <source>
        <strain evidence="7 8">DSM 12966</strain>
    </source>
</reference>
<feature type="transmembrane region" description="Helical" evidence="5">
    <location>
        <begin position="81"/>
        <end position="105"/>
    </location>
</feature>
<evidence type="ECO:0000256" key="3">
    <source>
        <dbReference type="ARBA" id="ARBA00022989"/>
    </source>
</evidence>
<evidence type="ECO:0000313" key="8">
    <source>
        <dbReference type="Proteomes" id="UP000033572"/>
    </source>
</evidence>
<dbReference type="SUPFAM" id="SSF103473">
    <property type="entry name" value="MFS general substrate transporter"/>
    <property type="match status" value="1"/>
</dbReference>
<dbReference type="PROSITE" id="PS50850">
    <property type="entry name" value="MFS"/>
    <property type="match status" value="1"/>
</dbReference>
<feature type="transmembrane region" description="Helical" evidence="5">
    <location>
        <begin position="388"/>
        <end position="409"/>
    </location>
</feature>
<dbReference type="Pfam" id="PF07690">
    <property type="entry name" value="MFS_1"/>
    <property type="match status" value="1"/>
</dbReference>
<dbReference type="EMBL" id="JYIU01000012">
    <property type="protein sequence ID" value="KJL27318.1"/>
    <property type="molecule type" value="Genomic_DNA"/>
</dbReference>
<feature type="transmembrane region" description="Helical" evidence="5">
    <location>
        <begin position="36"/>
        <end position="61"/>
    </location>
</feature>
<evidence type="ECO:0000256" key="1">
    <source>
        <dbReference type="ARBA" id="ARBA00004651"/>
    </source>
</evidence>
<gene>
    <name evidence="7" type="ORF">RN50_00061</name>
</gene>
<feature type="transmembrane region" description="Helical" evidence="5">
    <location>
        <begin position="325"/>
        <end position="344"/>
    </location>
</feature>
<dbReference type="AlphaFoldDB" id="A0A0F0L2G2"/>
<keyword evidence="8" id="KW-1185">Reference proteome</keyword>
<dbReference type="GeneID" id="94442938"/>
<feature type="transmembrane region" description="Helical" evidence="5">
    <location>
        <begin position="141"/>
        <end position="164"/>
    </location>
</feature>
<dbReference type="InterPro" id="IPR036259">
    <property type="entry name" value="MFS_trans_sf"/>
</dbReference>
<evidence type="ECO:0000256" key="4">
    <source>
        <dbReference type="ARBA" id="ARBA00023136"/>
    </source>
</evidence>
<dbReference type="PROSITE" id="PS00216">
    <property type="entry name" value="SUGAR_TRANSPORT_1"/>
    <property type="match status" value="1"/>
</dbReference>
<feature type="domain" description="Major facilitator superfamily (MFS) profile" evidence="6">
    <location>
        <begin position="39"/>
        <end position="444"/>
    </location>
</feature>
<sequence>MSGSAAGTPSGMTTATAVAREHHWFAEPTEPAKKGYVAWLIIAQFIFFIALLGPAIVGIGLKITDLQNAGAIADGAAGFNTASAILGGVGAFFATVANVVFGRVSDRTTSRWGRRRIWIVLGTVIMTIGFVFMALGPSLLVATIGWAIAQLGANMTLAPFVATIADQVPKFQRGSVAAGLGIAQNLGIVGGTYVAGWFSFNLFIVFVVPAILAIIAMVVFAIVLPDRVLPARPPRISFREVMQTIWVSPVAHPDFALAWWSRFLITFASFGFTTFRFAYMGFHLGVPEEDIGLLIANTTLVYTAALVVTAWIAGKISDRIGRRKVFVWTSTVLFAAGTFALIFIQDVPSYYILEILLGAAYGIYVGVDLALVVDVLPNPDDSGKDLGVFNIANALPQTVAPLIGGLVLASTGGTSGADYTVWFTICAVAALIGAAVIFPIKSVK</sequence>
<feature type="transmembrane region" description="Helical" evidence="5">
    <location>
        <begin position="421"/>
        <end position="440"/>
    </location>
</feature>
<name>A0A0F0L2G2_9MICO</name>
<dbReference type="GO" id="GO:0005886">
    <property type="term" value="C:plasma membrane"/>
    <property type="evidence" value="ECO:0007669"/>
    <property type="project" value="UniProtKB-SubCell"/>
</dbReference>
<protein>
    <submittedName>
        <fullName evidence="7">Major Facilitator Superfamily protein</fullName>
    </submittedName>
</protein>
<dbReference type="KEGG" id="mfol:DXT68_00885"/>
<keyword evidence="4 5" id="KW-0472">Membrane</keyword>
<feature type="transmembrane region" description="Helical" evidence="5">
    <location>
        <begin position="291"/>
        <end position="313"/>
    </location>
</feature>
<feature type="transmembrane region" description="Helical" evidence="5">
    <location>
        <begin position="176"/>
        <end position="196"/>
    </location>
</feature>
<dbReference type="PANTHER" id="PTHR23528:SF1">
    <property type="entry name" value="MAJOR FACILITATOR SUPERFAMILY (MFS) PROFILE DOMAIN-CONTAINING PROTEIN"/>
    <property type="match status" value="1"/>
</dbReference>
<accession>A0A0F0L2G2</accession>
<comment type="subcellular location">
    <subcellularLocation>
        <location evidence="1">Cell membrane</location>
        <topology evidence="1">Multi-pass membrane protein</topology>
    </subcellularLocation>
</comment>
<feature type="transmembrane region" description="Helical" evidence="5">
    <location>
        <begin position="202"/>
        <end position="224"/>
    </location>
</feature>
<dbReference type="InterPro" id="IPR011701">
    <property type="entry name" value="MFS"/>
</dbReference>